<evidence type="ECO:0000256" key="4">
    <source>
        <dbReference type="ARBA" id="ARBA00023002"/>
    </source>
</evidence>
<dbReference type="Pfam" id="PF02668">
    <property type="entry name" value="TauD"/>
    <property type="match status" value="1"/>
</dbReference>
<dbReference type="InterPro" id="IPR051323">
    <property type="entry name" value="AtsK-like"/>
</dbReference>
<dbReference type="EMBL" id="UINC01103485">
    <property type="protein sequence ID" value="SVC65909.1"/>
    <property type="molecule type" value="Genomic_DNA"/>
</dbReference>
<comment type="similarity">
    <text evidence="1">Belongs to the TfdA dioxygenase family.</text>
</comment>
<dbReference type="Gene3D" id="3.60.130.10">
    <property type="entry name" value="Clavaminate synthase-like"/>
    <property type="match status" value="1"/>
</dbReference>
<evidence type="ECO:0000259" key="6">
    <source>
        <dbReference type="Pfam" id="PF02668"/>
    </source>
</evidence>
<gene>
    <name evidence="7" type="ORF">METZ01_LOCUS318763</name>
</gene>
<proteinExistence type="inferred from homology"/>
<dbReference type="GO" id="GO:0006790">
    <property type="term" value="P:sulfur compound metabolic process"/>
    <property type="evidence" value="ECO:0007669"/>
    <property type="project" value="TreeGrafter"/>
</dbReference>
<dbReference type="GO" id="GO:0000908">
    <property type="term" value="F:taurine dioxygenase activity"/>
    <property type="evidence" value="ECO:0007669"/>
    <property type="project" value="TreeGrafter"/>
</dbReference>
<feature type="domain" description="TauD/TfdA-like" evidence="6">
    <location>
        <begin position="7"/>
        <end position="171"/>
    </location>
</feature>
<sequence>MINIIPTGASLGAEVRGLDLSRPLDPEVRDEVVAEWHRHQVLLFRDQDLDDEALIAFTGKIGEIQEAPDSDVTGGFGSYTDVPPAVTIISNIQKNGKPIGSLGHAEASWHTDMSFIETPPAGSVLYALQVPASGGNTGFCNMYAGYETLDADIKTRINGRHAIHDFTYTSAGVVRVGHEEVTDVRD</sequence>
<reference evidence="7" key="1">
    <citation type="submission" date="2018-05" db="EMBL/GenBank/DDBJ databases">
        <authorList>
            <person name="Lanie J.A."/>
            <person name="Ng W.-L."/>
            <person name="Kazmierczak K.M."/>
            <person name="Andrzejewski T.M."/>
            <person name="Davidsen T.M."/>
            <person name="Wayne K.J."/>
            <person name="Tettelin H."/>
            <person name="Glass J.I."/>
            <person name="Rusch D."/>
            <person name="Podicherti R."/>
            <person name="Tsui H.-C.T."/>
            <person name="Winkler M.E."/>
        </authorList>
    </citation>
    <scope>NUCLEOTIDE SEQUENCE</scope>
</reference>
<evidence type="ECO:0000313" key="7">
    <source>
        <dbReference type="EMBL" id="SVC65909.1"/>
    </source>
</evidence>
<keyword evidence="3" id="KW-0223">Dioxygenase</keyword>
<accession>A0A382NXQ2</accession>
<name>A0A382NXQ2_9ZZZZ</name>
<evidence type="ECO:0000256" key="2">
    <source>
        <dbReference type="ARBA" id="ARBA00022723"/>
    </source>
</evidence>
<protein>
    <recommendedName>
        <fullName evidence="6">TauD/TfdA-like domain-containing protein</fullName>
    </recommendedName>
</protein>
<dbReference type="SUPFAM" id="SSF51197">
    <property type="entry name" value="Clavaminate synthase-like"/>
    <property type="match status" value="1"/>
</dbReference>
<keyword evidence="4" id="KW-0560">Oxidoreductase</keyword>
<evidence type="ECO:0000256" key="5">
    <source>
        <dbReference type="ARBA" id="ARBA00023004"/>
    </source>
</evidence>
<dbReference type="PANTHER" id="PTHR30468">
    <property type="entry name" value="ALPHA-KETOGLUTARATE-DEPENDENT SULFONATE DIOXYGENASE"/>
    <property type="match status" value="1"/>
</dbReference>
<dbReference type="GO" id="GO:0005737">
    <property type="term" value="C:cytoplasm"/>
    <property type="evidence" value="ECO:0007669"/>
    <property type="project" value="TreeGrafter"/>
</dbReference>
<evidence type="ECO:0000256" key="1">
    <source>
        <dbReference type="ARBA" id="ARBA00005896"/>
    </source>
</evidence>
<keyword evidence="2" id="KW-0479">Metal-binding</keyword>
<dbReference type="GO" id="GO:0046872">
    <property type="term" value="F:metal ion binding"/>
    <property type="evidence" value="ECO:0007669"/>
    <property type="project" value="UniProtKB-KW"/>
</dbReference>
<evidence type="ECO:0000256" key="3">
    <source>
        <dbReference type="ARBA" id="ARBA00022964"/>
    </source>
</evidence>
<feature type="non-terminal residue" evidence="7">
    <location>
        <position position="186"/>
    </location>
</feature>
<dbReference type="PANTHER" id="PTHR30468:SF1">
    <property type="entry name" value="ALPHA-KETOGLUTARATE-DEPENDENT SULFONATE DIOXYGENASE"/>
    <property type="match status" value="1"/>
</dbReference>
<keyword evidence="5" id="KW-0408">Iron</keyword>
<organism evidence="7">
    <name type="scientific">marine metagenome</name>
    <dbReference type="NCBI Taxonomy" id="408172"/>
    <lineage>
        <taxon>unclassified sequences</taxon>
        <taxon>metagenomes</taxon>
        <taxon>ecological metagenomes</taxon>
    </lineage>
</organism>
<dbReference type="InterPro" id="IPR003819">
    <property type="entry name" value="TauD/TfdA-like"/>
</dbReference>
<dbReference type="AlphaFoldDB" id="A0A382NXQ2"/>
<dbReference type="InterPro" id="IPR042098">
    <property type="entry name" value="TauD-like_sf"/>
</dbReference>